<name>A0ABN3KEJ7_9ACTN</name>
<reference evidence="2 3" key="1">
    <citation type="journal article" date="2019" name="Int. J. Syst. Evol. Microbiol.">
        <title>The Global Catalogue of Microorganisms (GCM) 10K type strain sequencing project: providing services to taxonomists for standard genome sequencing and annotation.</title>
        <authorList>
            <consortium name="The Broad Institute Genomics Platform"/>
            <consortium name="The Broad Institute Genome Sequencing Center for Infectious Disease"/>
            <person name="Wu L."/>
            <person name="Ma J."/>
        </authorList>
    </citation>
    <scope>NUCLEOTIDE SEQUENCE [LARGE SCALE GENOMIC DNA]</scope>
    <source>
        <strain evidence="2 3">JCM 6305</strain>
    </source>
</reference>
<evidence type="ECO:0000256" key="1">
    <source>
        <dbReference type="SAM" id="MobiDB-lite"/>
    </source>
</evidence>
<accession>A0ABN3KEJ7</accession>
<evidence type="ECO:0008006" key="4">
    <source>
        <dbReference type="Google" id="ProtNLM"/>
    </source>
</evidence>
<dbReference type="EMBL" id="BAAASZ010000031">
    <property type="protein sequence ID" value="GAA2457218.1"/>
    <property type="molecule type" value="Genomic_DNA"/>
</dbReference>
<keyword evidence="3" id="KW-1185">Reference proteome</keyword>
<gene>
    <name evidence="2" type="ORF">GCM10010405_46600</name>
</gene>
<sequence>MANLPSWVSSGPPITDQQRRDAERYIRRRITDEPDRITVLAALGLTHDNEQKGGAPS</sequence>
<feature type="region of interest" description="Disordered" evidence="1">
    <location>
        <begin position="1"/>
        <end position="21"/>
    </location>
</feature>
<dbReference type="RefSeq" id="WP_344326729.1">
    <property type="nucleotide sequence ID" value="NZ_BAAASZ010000031.1"/>
</dbReference>
<proteinExistence type="predicted"/>
<dbReference type="Proteomes" id="UP001501638">
    <property type="component" value="Unassembled WGS sequence"/>
</dbReference>
<organism evidence="2 3">
    <name type="scientific">Streptomyces macrosporus</name>
    <dbReference type="NCBI Taxonomy" id="44032"/>
    <lineage>
        <taxon>Bacteria</taxon>
        <taxon>Bacillati</taxon>
        <taxon>Actinomycetota</taxon>
        <taxon>Actinomycetes</taxon>
        <taxon>Kitasatosporales</taxon>
        <taxon>Streptomycetaceae</taxon>
        <taxon>Streptomyces</taxon>
    </lineage>
</organism>
<evidence type="ECO:0000313" key="2">
    <source>
        <dbReference type="EMBL" id="GAA2457218.1"/>
    </source>
</evidence>
<comment type="caution">
    <text evidence="2">The sequence shown here is derived from an EMBL/GenBank/DDBJ whole genome shotgun (WGS) entry which is preliminary data.</text>
</comment>
<protein>
    <recommendedName>
        <fullName evidence="4">Transposase</fullName>
    </recommendedName>
</protein>
<evidence type="ECO:0000313" key="3">
    <source>
        <dbReference type="Proteomes" id="UP001501638"/>
    </source>
</evidence>